<feature type="repeat" description="TPR" evidence="1">
    <location>
        <begin position="442"/>
        <end position="475"/>
    </location>
</feature>
<evidence type="ECO:0008006" key="4">
    <source>
        <dbReference type="Google" id="ProtNLM"/>
    </source>
</evidence>
<sequence>MGNDQVLLRINLLGPLSISGLDGGDFTPRGRKSKALIAMLAVAPDGRRGRKWLQGHLWSDRQESQGSASLRQSLREIRKSLGEFSDVISADATVVSLDLSRVSLDIDQLSSSARDLAAQPGEIRDFLEGMDIRDEEFSNWLREQRAYWKDYFERLRPQARDHVDRSEATAIRRPERARLELSTEHFPGPGTDTYSTTHFSPLMGELLGSRNQSGGRVRRQAVAIAPLLNKTGDPKLEYAADGVSEDLLERMARLCWLPVIARSSTFGFRAEDRDLIAIGDQVDARYVVDGDLFLHDNIFSLRIRLTNAESGLAMWSQRFEIGRSHAGEAVDAMLSEIVGTIDSRIDVAEQRRSTDPRWINGDFDDHIWRGRWYMHKLTQQGAQVAKQHFDAAMEIIPDASEALIQMALWHLWRIWNTRGSYDEIDHVRLIAERAKMSDSTDGRGFTLVGIAETWMGQHDEAIQSLRRAIELNPSLMKAHQQLGTTLYLAGDARSAIEPLDTAIRLSPNDQHLFIQLGEMAMAQMLRGDMNKAIDYANHALLHRPNYWYAHLVRICASEELGDPDLISRAVSAFATTETRLTERHFEWVPFRDRKWIRKLRNAAESAIDRAYVIQSQSQGGANNGKAD</sequence>
<feature type="repeat" description="TPR" evidence="1">
    <location>
        <begin position="476"/>
        <end position="509"/>
    </location>
</feature>
<accession>A0AAE2ZVR9</accession>
<dbReference type="SMART" id="SM00028">
    <property type="entry name" value="TPR"/>
    <property type="match status" value="3"/>
</dbReference>
<proteinExistence type="predicted"/>
<dbReference type="PANTHER" id="PTHR35807">
    <property type="entry name" value="TRANSCRIPTIONAL REGULATOR REDD-RELATED"/>
    <property type="match status" value="1"/>
</dbReference>
<dbReference type="InterPro" id="IPR011990">
    <property type="entry name" value="TPR-like_helical_dom_sf"/>
</dbReference>
<dbReference type="RefSeq" id="WP_220231353.1">
    <property type="nucleotide sequence ID" value="NZ_JAICBX010000007.1"/>
</dbReference>
<protein>
    <recommendedName>
        <fullName evidence="4">Tetratricopeptide repeat protein</fullName>
    </recommendedName>
</protein>
<dbReference type="GO" id="GO:0006355">
    <property type="term" value="P:regulation of DNA-templated transcription"/>
    <property type="evidence" value="ECO:0007669"/>
    <property type="project" value="InterPro"/>
</dbReference>
<gene>
    <name evidence="2" type="ORF">K1W69_25745</name>
</gene>
<evidence type="ECO:0000313" key="2">
    <source>
        <dbReference type="EMBL" id="MBW8640622.1"/>
    </source>
</evidence>
<evidence type="ECO:0000256" key="1">
    <source>
        <dbReference type="PROSITE-ProRule" id="PRU00339"/>
    </source>
</evidence>
<dbReference type="SUPFAM" id="SSF48452">
    <property type="entry name" value="TPR-like"/>
    <property type="match status" value="1"/>
</dbReference>
<keyword evidence="3" id="KW-1185">Reference proteome</keyword>
<dbReference type="Proteomes" id="UP001196509">
    <property type="component" value="Unassembled WGS sequence"/>
</dbReference>
<dbReference type="Gene3D" id="1.10.10.10">
    <property type="entry name" value="Winged helix-like DNA-binding domain superfamily/Winged helix DNA-binding domain"/>
    <property type="match status" value="1"/>
</dbReference>
<keyword evidence="1" id="KW-0802">TPR repeat</keyword>
<dbReference type="PROSITE" id="PS50005">
    <property type="entry name" value="TPR"/>
    <property type="match status" value="2"/>
</dbReference>
<dbReference type="Pfam" id="PF13181">
    <property type="entry name" value="TPR_8"/>
    <property type="match status" value="1"/>
</dbReference>
<reference evidence="2" key="1">
    <citation type="submission" date="2021-08" db="EMBL/GenBank/DDBJ databases">
        <title>Hoeflea bacterium WL0058 sp. nov., isolated from the sediment.</title>
        <authorList>
            <person name="Wang L."/>
            <person name="Zhang D."/>
        </authorList>
    </citation>
    <scope>NUCLEOTIDE SEQUENCE</scope>
    <source>
        <strain evidence="2">WL0058</strain>
    </source>
</reference>
<dbReference type="InterPro" id="IPR019734">
    <property type="entry name" value="TPR_rpt"/>
</dbReference>
<dbReference type="InterPro" id="IPR016032">
    <property type="entry name" value="Sig_transdc_resp-reg_C-effctor"/>
</dbReference>
<dbReference type="InterPro" id="IPR051677">
    <property type="entry name" value="AfsR-DnrI-RedD_regulator"/>
</dbReference>
<comment type="caution">
    <text evidence="2">The sequence shown here is derived from an EMBL/GenBank/DDBJ whole genome shotgun (WGS) entry which is preliminary data.</text>
</comment>
<dbReference type="InterPro" id="IPR036388">
    <property type="entry name" value="WH-like_DNA-bd_sf"/>
</dbReference>
<dbReference type="EMBL" id="JAICBX010000007">
    <property type="protein sequence ID" value="MBW8640622.1"/>
    <property type="molecule type" value="Genomic_DNA"/>
</dbReference>
<dbReference type="Gene3D" id="1.25.40.10">
    <property type="entry name" value="Tetratricopeptide repeat domain"/>
    <property type="match status" value="1"/>
</dbReference>
<name>A0AAE2ZVR9_9HYPH</name>
<dbReference type="AlphaFoldDB" id="A0AAE2ZVR9"/>
<organism evidence="2 3">
    <name type="scientific">Flavimaribacter sediminis</name>
    <dbReference type="NCBI Taxonomy" id="2865987"/>
    <lineage>
        <taxon>Bacteria</taxon>
        <taxon>Pseudomonadati</taxon>
        <taxon>Pseudomonadota</taxon>
        <taxon>Alphaproteobacteria</taxon>
        <taxon>Hyphomicrobiales</taxon>
        <taxon>Rhizobiaceae</taxon>
        <taxon>Flavimaribacter</taxon>
    </lineage>
</organism>
<dbReference type="GO" id="GO:0003677">
    <property type="term" value="F:DNA binding"/>
    <property type="evidence" value="ECO:0007669"/>
    <property type="project" value="InterPro"/>
</dbReference>
<dbReference type="SUPFAM" id="SSF46894">
    <property type="entry name" value="C-terminal effector domain of the bipartite response regulators"/>
    <property type="match status" value="1"/>
</dbReference>
<evidence type="ECO:0000313" key="3">
    <source>
        <dbReference type="Proteomes" id="UP001196509"/>
    </source>
</evidence>